<proteinExistence type="predicted"/>
<dbReference type="GO" id="GO:0032543">
    <property type="term" value="P:mitochondrial translation"/>
    <property type="evidence" value="ECO:0007669"/>
    <property type="project" value="InterPro"/>
</dbReference>
<dbReference type="Pfam" id="PF10213">
    <property type="entry name" value="MRP-S28"/>
    <property type="match status" value="1"/>
</dbReference>
<dbReference type="GO" id="GO:0003735">
    <property type="term" value="F:structural constituent of ribosome"/>
    <property type="evidence" value="ECO:0007669"/>
    <property type="project" value="InterPro"/>
</dbReference>
<dbReference type="InterPro" id="IPR019349">
    <property type="entry name" value="Ribosomal_mS35_mit"/>
</dbReference>
<evidence type="ECO:0000256" key="1">
    <source>
        <dbReference type="SAM" id="MobiDB-lite"/>
    </source>
</evidence>
<feature type="region of interest" description="Disordered" evidence="1">
    <location>
        <begin position="240"/>
        <end position="272"/>
    </location>
</feature>
<dbReference type="EMBL" id="AYKW01000012">
    <property type="protein sequence ID" value="PIL31681.1"/>
    <property type="molecule type" value="Genomic_DNA"/>
</dbReference>
<protein>
    <recommendedName>
        <fullName evidence="2">Small ribosomal subunit protein mS35 mitochondrial conserved domain-containing protein</fullName>
    </recommendedName>
</protein>
<comment type="caution">
    <text evidence="3">The sequence shown here is derived from an EMBL/GenBank/DDBJ whole genome shotgun (WGS) entry which is preliminary data.</text>
</comment>
<keyword evidence="4" id="KW-1185">Reference proteome</keyword>
<organism evidence="3 4">
    <name type="scientific">Ganoderma sinense ZZ0214-1</name>
    <dbReference type="NCBI Taxonomy" id="1077348"/>
    <lineage>
        <taxon>Eukaryota</taxon>
        <taxon>Fungi</taxon>
        <taxon>Dikarya</taxon>
        <taxon>Basidiomycota</taxon>
        <taxon>Agaricomycotina</taxon>
        <taxon>Agaricomycetes</taxon>
        <taxon>Polyporales</taxon>
        <taxon>Polyporaceae</taxon>
        <taxon>Ganoderma</taxon>
    </lineage>
</organism>
<evidence type="ECO:0000313" key="3">
    <source>
        <dbReference type="EMBL" id="PIL31681.1"/>
    </source>
</evidence>
<dbReference type="InterPro" id="IPR039848">
    <property type="entry name" value="Ribosomal_mS35_mt"/>
</dbReference>
<sequence length="272" mass="30066">MALSRPCRAAFAPVFRAKRFHTGPVLAARQSAGTAVAAAPKARRVVPNLEPLEYDEEALADQVREGDDAPEPTHRYLQQQREMLYYLRLIEHEMPKLVAYRRPFVPPNSSNPLVIRSISYGGEPHPAAAKSTIVVPVARLPLKNEQAIHKFKVLAGVRWSPEPPTDSGLTTEEGGAEHGYFKVSCEDFPKAPMNLKWASDTLDRLLGAANDLTETFADIPVDTRHIEARTRKAKKGGHIYGRQTHRPTLSDFPKEWLPVPKPQAAAEASASA</sequence>
<dbReference type="PANTHER" id="PTHR13490">
    <property type="entry name" value="MITOCHONDRIAL 28S RIBOSOMAL PROTEIN S28"/>
    <property type="match status" value="1"/>
</dbReference>
<dbReference type="PANTHER" id="PTHR13490:SF0">
    <property type="entry name" value="SMALL RIBOSOMAL SUBUNIT PROTEIN MS35"/>
    <property type="match status" value="1"/>
</dbReference>
<gene>
    <name evidence="3" type="ORF">GSI_06384</name>
</gene>
<dbReference type="Proteomes" id="UP000230002">
    <property type="component" value="Unassembled WGS sequence"/>
</dbReference>
<evidence type="ECO:0000313" key="4">
    <source>
        <dbReference type="Proteomes" id="UP000230002"/>
    </source>
</evidence>
<dbReference type="OrthoDB" id="283424at2759"/>
<name>A0A2G8SD59_9APHY</name>
<dbReference type="AlphaFoldDB" id="A0A2G8SD59"/>
<evidence type="ECO:0000259" key="2">
    <source>
        <dbReference type="Pfam" id="PF10213"/>
    </source>
</evidence>
<dbReference type="GO" id="GO:0005763">
    <property type="term" value="C:mitochondrial small ribosomal subunit"/>
    <property type="evidence" value="ECO:0007669"/>
    <property type="project" value="TreeGrafter"/>
</dbReference>
<feature type="domain" description="Small ribosomal subunit protein mS35 mitochondrial conserved" evidence="2">
    <location>
        <begin position="103"/>
        <end position="256"/>
    </location>
</feature>
<reference evidence="3 4" key="1">
    <citation type="journal article" date="2015" name="Sci. Rep.">
        <title>Chromosome-level genome map provides insights into diverse defense mechanisms in the medicinal fungus Ganoderma sinense.</title>
        <authorList>
            <person name="Zhu Y."/>
            <person name="Xu J."/>
            <person name="Sun C."/>
            <person name="Zhou S."/>
            <person name="Xu H."/>
            <person name="Nelson D.R."/>
            <person name="Qian J."/>
            <person name="Song J."/>
            <person name="Luo H."/>
            <person name="Xiang L."/>
            <person name="Li Y."/>
            <person name="Xu Z."/>
            <person name="Ji A."/>
            <person name="Wang L."/>
            <person name="Lu S."/>
            <person name="Hayward A."/>
            <person name="Sun W."/>
            <person name="Li X."/>
            <person name="Schwartz D.C."/>
            <person name="Wang Y."/>
            <person name="Chen S."/>
        </authorList>
    </citation>
    <scope>NUCLEOTIDE SEQUENCE [LARGE SCALE GENOMIC DNA]</scope>
    <source>
        <strain evidence="3 4">ZZ0214-1</strain>
    </source>
</reference>
<accession>A0A2G8SD59</accession>
<dbReference type="STRING" id="1077348.A0A2G8SD59"/>